<dbReference type="PANTHER" id="PTHR42760">
    <property type="entry name" value="SHORT-CHAIN DEHYDROGENASES/REDUCTASES FAMILY MEMBER"/>
    <property type="match status" value="1"/>
</dbReference>
<dbReference type="InterPro" id="IPR036291">
    <property type="entry name" value="NAD(P)-bd_dom_sf"/>
</dbReference>
<dbReference type="PATRIC" id="fig|270498.16.peg.2979"/>
<name>A0A0M2NJL0_9FIRM</name>
<keyword evidence="2 3" id="KW-0560">Oxidoreductase</keyword>
<dbReference type="EMBL" id="LAYJ01000111">
    <property type="protein sequence ID" value="KKI50435.1"/>
    <property type="molecule type" value="Genomic_DNA"/>
</dbReference>
<organism evidence="3 4">
    <name type="scientific">Christensenella hongkongensis</name>
    <dbReference type="NCBI Taxonomy" id="270498"/>
    <lineage>
        <taxon>Bacteria</taxon>
        <taxon>Bacillati</taxon>
        <taxon>Bacillota</taxon>
        <taxon>Clostridia</taxon>
        <taxon>Christensenellales</taxon>
        <taxon>Christensenellaceae</taxon>
        <taxon>Christensenella</taxon>
    </lineage>
</organism>
<sequence>MQGKPTKTLNLKKGGIEKMSGLLQDKSILVIGGTKGVGRGICESCAREGAKLVIGGRDEAAAVEIIDAVKGEAAYEPVFIKTDVTDLADLENVVKQTEEKNGRIDGFVYYSGILPSSYICETSEDLFDNVFDINVKGAFFATQAVLNSMKKTGGGSIIYTGSAHAYGGEEDRGVYSVSKGALLTLMKHVSKHFMKYKIRSNWITMGWVATPGELALRASQGHDLAWLEKEAAAATPVGRLLTVEDHVPGVLYLLSDASSVVTGTELQITGGFVT</sequence>
<dbReference type="SUPFAM" id="SSF51735">
    <property type="entry name" value="NAD(P)-binding Rossmann-fold domains"/>
    <property type="match status" value="1"/>
</dbReference>
<protein>
    <submittedName>
        <fullName evidence="3">3-oxoacyl-[acyl-carrier protein] reductase</fullName>
        <ecNumber evidence="3">1.1.1.100</ecNumber>
    </submittedName>
</protein>
<comment type="caution">
    <text evidence="3">The sequence shown here is derived from an EMBL/GenBank/DDBJ whole genome shotgun (WGS) entry which is preliminary data.</text>
</comment>
<accession>A0A0M2NJL0</accession>
<dbReference type="AlphaFoldDB" id="A0A0M2NJL0"/>
<dbReference type="STRING" id="270498.CHK_2027"/>
<dbReference type="GO" id="GO:0004316">
    <property type="term" value="F:3-oxoacyl-[acyl-carrier-protein] reductase (NADPH) activity"/>
    <property type="evidence" value="ECO:0007669"/>
    <property type="project" value="UniProtKB-EC"/>
</dbReference>
<dbReference type="PANTHER" id="PTHR42760:SF115">
    <property type="entry name" value="3-OXOACYL-[ACYL-CARRIER-PROTEIN] REDUCTASE FABG"/>
    <property type="match status" value="1"/>
</dbReference>
<dbReference type="CDD" id="cd05233">
    <property type="entry name" value="SDR_c"/>
    <property type="match status" value="1"/>
</dbReference>
<evidence type="ECO:0000313" key="4">
    <source>
        <dbReference type="Proteomes" id="UP000034076"/>
    </source>
</evidence>
<dbReference type="PROSITE" id="PS00061">
    <property type="entry name" value="ADH_SHORT"/>
    <property type="match status" value="1"/>
</dbReference>
<evidence type="ECO:0000256" key="1">
    <source>
        <dbReference type="ARBA" id="ARBA00006484"/>
    </source>
</evidence>
<keyword evidence="4" id="KW-1185">Reference proteome</keyword>
<dbReference type="GO" id="GO:0008206">
    <property type="term" value="P:bile acid metabolic process"/>
    <property type="evidence" value="ECO:0007669"/>
    <property type="project" value="UniProtKB-ARBA"/>
</dbReference>
<dbReference type="EC" id="1.1.1.100" evidence="3"/>
<proteinExistence type="inferred from homology"/>
<evidence type="ECO:0000256" key="2">
    <source>
        <dbReference type="ARBA" id="ARBA00023002"/>
    </source>
</evidence>
<dbReference type="Gene3D" id="3.40.50.720">
    <property type="entry name" value="NAD(P)-binding Rossmann-like Domain"/>
    <property type="match status" value="1"/>
</dbReference>
<comment type="similarity">
    <text evidence="1">Belongs to the short-chain dehydrogenases/reductases (SDR) family.</text>
</comment>
<reference evidence="3 4" key="1">
    <citation type="submission" date="2015-04" db="EMBL/GenBank/DDBJ databases">
        <title>Draft genome sequence of bacteremic isolate Catabacter hongkongensis type strain HKU16T.</title>
        <authorList>
            <person name="Lau S.K."/>
            <person name="Teng J.L."/>
            <person name="Huang Y."/>
            <person name="Curreem S.O."/>
            <person name="Tsui S.K."/>
            <person name="Woo P.C."/>
        </authorList>
    </citation>
    <scope>NUCLEOTIDE SEQUENCE [LARGE SCALE GENOMIC DNA]</scope>
    <source>
        <strain evidence="3 4">HKU16</strain>
    </source>
</reference>
<dbReference type="Pfam" id="PF13561">
    <property type="entry name" value="adh_short_C2"/>
    <property type="match status" value="1"/>
</dbReference>
<evidence type="ECO:0000313" key="3">
    <source>
        <dbReference type="EMBL" id="KKI50435.1"/>
    </source>
</evidence>
<dbReference type="Proteomes" id="UP000034076">
    <property type="component" value="Unassembled WGS sequence"/>
</dbReference>
<dbReference type="FunFam" id="3.40.50.720:FF:000084">
    <property type="entry name" value="Short-chain dehydrogenase reductase"/>
    <property type="match status" value="1"/>
</dbReference>
<dbReference type="InterPro" id="IPR002347">
    <property type="entry name" value="SDR_fam"/>
</dbReference>
<gene>
    <name evidence="3" type="ORF">CHK_2027</name>
</gene>
<dbReference type="InterPro" id="IPR020904">
    <property type="entry name" value="Sc_DH/Rdtase_CS"/>
</dbReference>
<dbReference type="PRINTS" id="PR00081">
    <property type="entry name" value="GDHRDH"/>
</dbReference>